<dbReference type="AlphaFoldDB" id="A0A8S1F7F1"/>
<dbReference type="EMBL" id="CADEPM010000006">
    <property type="protein sequence ID" value="CAB3407775.1"/>
    <property type="molecule type" value="Genomic_DNA"/>
</dbReference>
<gene>
    <name evidence="2" type="ORF">CBOVIS_LOCUS9648</name>
</gene>
<sequence>MSVLIQCGGRKEKKANTSAKETMKKKAAPTPPKLSPDVFPVAADEVVCSKEKGSKESKEASHDKEDVLLVNPENHGRDDNKVAKVVQPSEKDE</sequence>
<comment type="caution">
    <text evidence="2">The sequence shown here is derived from an EMBL/GenBank/DDBJ whole genome shotgun (WGS) entry which is preliminary data.</text>
</comment>
<name>A0A8S1F7F1_9PELO</name>
<evidence type="ECO:0000256" key="1">
    <source>
        <dbReference type="SAM" id="MobiDB-lite"/>
    </source>
</evidence>
<reference evidence="2 3" key="1">
    <citation type="submission" date="2020-04" db="EMBL/GenBank/DDBJ databases">
        <authorList>
            <person name="Laetsch R D."/>
            <person name="Stevens L."/>
            <person name="Kumar S."/>
            <person name="Blaxter L. M."/>
        </authorList>
    </citation>
    <scope>NUCLEOTIDE SEQUENCE [LARGE SCALE GENOMIC DNA]</scope>
</reference>
<organism evidence="2 3">
    <name type="scientific">Caenorhabditis bovis</name>
    <dbReference type="NCBI Taxonomy" id="2654633"/>
    <lineage>
        <taxon>Eukaryota</taxon>
        <taxon>Metazoa</taxon>
        <taxon>Ecdysozoa</taxon>
        <taxon>Nematoda</taxon>
        <taxon>Chromadorea</taxon>
        <taxon>Rhabditida</taxon>
        <taxon>Rhabditina</taxon>
        <taxon>Rhabditomorpha</taxon>
        <taxon>Rhabditoidea</taxon>
        <taxon>Rhabditidae</taxon>
        <taxon>Peloderinae</taxon>
        <taxon>Caenorhabditis</taxon>
    </lineage>
</organism>
<feature type="region of interest" description="Disordered" evidence="1">
    <location>
        <begin position="1"/>
        <end position="38"/>
    </location>
</feature>
<feature type="region of interest" description="Disordered" evidence="1">
    <location>
        <begin position="50"/>
        <end position="93"/>
    </location>
</feature>
<evidence type="ECO:0000313" key="2">
    <source>
        <dbReference type="EMBL" id="CAB3407775.1"/>
    </source>
</evidence>
<dbReference type="Proteomes" id="UP000494206">
    <property type="component" value="Unassembled WGS sequence"/>
</dbReference>
<accession>A0A8S1F7F1</accession>
<keyword evidence="3" id="KW-1185">Reference proteome</keyword>
<feature type="compositionally biased region" description="Basic and acidic residues" evidence="1">
    <location>
        <begin position="50"/>
        <end position="67"/>
    </location>
</feature>
<evidence type="ECO:0000313" key="3">
    <source>
        <dbReference type="Proteomes" id="UP000494206"/>
    </source>
</evidence>
<proteinExistence type="predicted"/>
<protein>
    <submittedName>
        <fullName evidence="2">Uncharacterized protein</fullName>
    </submittedName>
</protein>